<keyword evidence="1" id="KW-0812">Transmembrane</keyword>
<dbReference type="PANTHER" id="PTHR43031">
    <property type="entry name" value="FAD-DEPENDENT OXIDOREDUCTASE"/>
    <property type="match status" value="1"/>
</dbReference>
<accession>A0ABS2NUU1</accession>
<evidence type="ECO:0000259" key="2">
    <source>
        <dbReference type="PROSITE" id="PS50206"/>
    </source>
</evidence>
<proteinExistence type="predicted"/>
<dbReference type="PANTHER" id="PTHR43031:SF17">
    <property type="entry name" value="SULFURTRANSFERASE YTWF-RELATED"/>
    <property type="match status" value="1"/>
</dbReference>
<gene>
    <name evidence="3" type="ORF">JOC95_000035</name>
</gene>
<dbReference type="Pfam" id="PF00581">
    <property type="entry name" value="Rhodanese"/>
    <property type="match status" value="1"/>
</dbReference>
<dbReference type="InterPro" id="IPR036873">
    <property type="entry name" value="Rhodanese-like_dom_sf"/>
</dbReference>
<sequence>MKRSMEIIQYVLIGAIIVFIILKMKPASGVRQLTTADLKKELNDKNKQFIDVRTPMEFKGNHIKQFKNLPLATLHTETGKLSKEKEVVVICQSGMRSNAAVKKLKKLGFTKVANVKGGMNAW</sequence>
<evidence type="ECO:0000313" key="3">
    <source>
        <dbReference type="EMBL" id="MBM7618193.1"/>
    </source>
</evidence>
<dbReference type="EMBL" id="JAFBED010000001">
    <property type="protein sequence ID" value="MBM7618193.1"/>
    <property type="molecule type" value="Genomic_DNA"/>
</dbReference>
<evidence type="ECO:0000313" key="4">
    <source>
        <dbReference type="Proteomes" id="UP000737402"/>
    </source>
</evidence>
<feature type="transmembrane region" description="Helical" evidence="1">
    <location>
        <begin position="7"/>
        <end position="24"/>
    </location>
</feature>
<dbReference type="SMART" id="SM00450">
    <property type="entry name" value="RHOD"/>
    <property type="match status" value="1"/>
</dbReference>
<feature type="domain" description="Rhodanese" evidence="2">
    <location>
        <begin position="43"/>
        <end position="122"/>
    </location>
</feature>
<protein>
    <submittedName>
        <fullName evidence="3">Rhodanese-related sulfurtransferase</fullName>
    </submittedName>
</protein>
<dbReference type="SUPFAM" id="SSF52821">
    <property type="entry name" value="Rhodanese/Cell cycle control phosphatase"/>
    <property type="match status" value="1"/>
</dbReference>
<dbReference type="Proteomes" id="UP000737402">
    <property type="component" value="Unassembled WGS sequence"/>
</dbReference>
<dbReference type="InterPro" id="IPR001763">
    <property type="entry name" value="Rhodanese-like_dom"/>
</dbReference>
<comment type="caution">
    <text evidence="3">The sequence shown here is derived from an EMBL/GenBank/DDBJ whole genome shotgun (WGS) entry which is preliminary data.</text>
</comment>
<reference evidence="3 4" key="1">
    <citation type="submission" date="2021-01" db="EMBL/GenBank/DDBJ databases">
        <title>Genomic Encyclopedia of Type Strains, Phase IV (KMG-IV): sequencing the most valuable type-strain genomes for metagenomic binning, comparative biology and taxonomic classification.</title>
        <authorList>
            <person name="Goeker M."/>
        </authorList>
    </citation>
    <scope>NUCLEOTIDE SEQUENCE [LARGE SCALE GENOMIC DNA]</scope>
    <source>
        <strain evidence="3 4">DSM 25879</strain>
    </source>
</reference>
<dbReference type="PROSITE" id="PS50206">
    <property type="entry name" value="RHODANESE_3"/>
    <property type="match status" value="1"/>
</dbReference>
<dbReference type="InterPro" id="IPR050229">
    <property type="entry name" value="GlpE_sulfurtransferase"/>
</dbReference>
<dbReference type="Gene3D" id="3.40.250.10">
    <property type="entry name" value="Rhodanese-like domain"/>
    <property type="match status" value="1"/>
</dbReference>
<keyword evidence="4" id="KW-1185">Reference proteome</keyword>
<organism evidence="3 4">
    <name type="scientific">Sutcliffiella tianshenii</name>
    <dbReference type="NCBI Taxonomy" id="1463404"/>
    <lineage>
        <taxon>Bacteria</taxon>
        <taxon>Bacillati</taxon>
        <taxon>Bacillota</taxon>
        <taxon>Bacilli</taxon>
        <taxon>Bacillales</taxon>
        <taxon>Bacillaceae</taxon>
        <taxon>Sutcliffiella</taxon>
    </lineage>
</organism>
<keyword evidence="1" id="KW-0472">Membrane</keyword>
<keyword evidence="1" id="KW-1133">Transmembrane helix</keyword>
<name>A0ABS2NUU1_9BACI</name>
<evidence type="ECO:0000256" key="1">
    <source>
        <dbReference type="SAM" id="Phobius"/>
    </source>
</evidence>
<dbReference type="CDD" id="cd00158">
    <property type="entry name" value="RHOD"/>
    <property type="match status" value="1"/>
</dbReference>